<keyword evidence="5 7" id="KW-0067">ATP-binding</keyword>
<accession>A0A1I4STV9</accession>
<keyword evidence="2 5" id="KW-0545">Nucleotide biosynthesis</keyword>
<organism evidence="9 10">
    <name type="scientific">Ectothiorhodospira mobilis</name>
    <dbReference type="NCBI Taxonomy" id="195064"/>
    <lineage>
        <taxon>Bacteria</taxon>
        <taxon>Pseudomonadati</taxon>
        <taxon>Pseudomonadota</taxon>
        <taxon>Gammaproteobacteria</taxon>
        <taxon>Chromatiales</taxon>
        <taxon>Ectothiorhodospiraceae</taxon>
        <taxon>Ectothiorhodospira</taxon>
    </lineage>
</organism>
<evidence type="ECO:0000259" key="8">
    <source>
        <dbReference type="Pfam" id="PF05191"/>
    </source>
</evidence>
<name>A0A1I4STV9_ECTMO</name>
<dbReference type="Pfam" id="PF00406">
    <property type="entry name" value="ADK"/>
    <property type="match status" value="1"/>
</dbReference>
<feature type="domain" description="Adenylate kinase active site lid" evidence="8">
    <location>
        <begin position="127"/>
        <end position="162"/>
    </location>
</feature>
<evidence type="ECO:0000313" key="9">
    <source>
        <dbReference type="EMBL" id="SFM67780.1"/>
    </source>
</evidence>
<feature type="binding site" evidence="5">
    <location>
        <begin position="57"/>
        <end position="59"/>
    </location>
    <ligand>
        <name>AMP</name>
        <dbReference type="ChEBI" id="CHEBI:456215"/>
    </ligand>
</feature>
<feature type="binding site" evidence="5">
    <location>
        <begin position="85"/>
        <end position="88"/>
    </location>
    <ligand>
        <name>AMP</name>
        <dbReference type="ChEBI" id="CHEBI:456215"/>
    </ligand>
</feature>
<keyword evidence="4 5" id="KW-0418">Kinase</keyword>
<dbReference type="SUPFAM" id="SSF52540">
    <property type="entry name" value="P-loop containing nucleoside triphosphate hydrolases"/>
    <property type="match status" value="1"/>
</dbReference>
<feature type="binding site" evidence="5">
    <location>
        <position position="127"/>
    </location>
    <ligand>
        <name>ATP</name>
        <dbReference type="ChEBI" id="CHEBI:30616"/>
    </ligand>
</feature>
<dbReference type="InterPro" id="IPR027417">
    <property type="entry name" value="P-loop_NTPase"/>
</dbReference>
<dbReference type="Gene3D" id="3.40.50.300">
    <property type="entry name" value="P-loop containing nucleotide triphosphate hydrolases"/>
    <property type="match status" value="1"/>
</dbReference>
<keyword evidence="5" id="KW-0862">Zinc</keyword>
<dbReference type="InterPro" id="IPR000850">
    <property type="entry name" value="Adenylat/UMP-CMP_kin"/>
</dbReference>
<feature type="region of interest" description="NMP" evidence="5">
    <location>
        <begin position="30"/>
        <end position="59"/>
    </location>
</feature>
<protein>
    <recommendedName>
        <fullName evidence="5 7">Adenylate kinase</fullName>
        <shortName evidence="5">AK</shortName>
        <ecNumber evidence="5 7">2.7.4.3</ecNumber>
    </recommendedName>
    <alternativeName>
        <fullName evidence="5">ATP-AMP transphosphorylase</fullName>
    </alternativeName>
    <alternativeName>
        <fullName evidence="5">ATP:AMP phosphotransferase</fullName>
    </alternativeName>
    <alternativeName>
        <fullName evidence="5">Adenylate monophosphate kinase</fullName>
    </alternativeName>
</protein>
<reference evidence="9 10" key="1">
    <citation type="submission" date="2016-10" db="EMBL/GenBank/DDBJ databases">
        <authorList>
            <person name="de Groot N.N."/>
        </authorList>
    </citation>
    <scope>NUCLEOTIDE SEQUENCE [LARGE SCALE GENOMIC DNA]</scope>
    <source>
        <strain evidence="9 10">DSM 4180</strain>
    </source>
</reference>
<dbReference type="UniPathway" id="UPA00588">
    <property type="reaction ID" value="UER00649"/>
</dbReference>
<dbReference type="OrthoDB" id="9805030at2"/>
<evidence type="ECO:0000313" key="10">
    <source>
        <dbReference type="Proteomes" id="UP000199556"/>
    </source>
</evidence>
<dbReference type="PANTHER" id="PTHR23359">
    <property type="entry name" value="NUCLEOTIDE KINASE"/>
    <property type="match status" value="1"/>
</dbReference>
<dbReference type="Proteomes" id="UP000199556">
    <property type="component" value="Unassembled WGS sequence"/>
</dbReference>
<gene>
    <name evidence="5" type="primary">adk</name>
    <name evidence="9" type="ORF">SAMN05421721_1228</name>
</gene>
<feature type="binding site" evidence="5">
    <location>
        <position position="153"/>
    </location>
    <ligand>
        <name>Zn(2+)</name>
        <dbReference type="ChEBI" id="CHEBI:29105"/>
        <note>structural</note>
    </ligand>
</feature>
<feature type="binding site" evidence="5">
    <location>
        <position position="31"/>
    </location>
    <ligand>
        <name>AMP</name>
        <dbReference type="ChEBI" id="CHEBI:456215"/>
    </ligand>
</feature>
<dbReference type="FunFam" id="3.40.50.300:FF:000106">
    <property type="entry name" value="Adenylate kinase mitochondrial"/>
    <property type="match status" value="1"/>
</dbReference>
<dbReference type="Pfam" id="PF05191">
    <property type="entry name" value="ADK_lid"/>
    <property type="match status" value="1"/>
</dbReference>
<comment type="catalytic activity">
    <reaction evidence="5 7">
        <text>AMP + ATP = 2 ADP</text>
        <dbReference type="Rhea" id="RHEA:12973"/>
        <dbReference type="ChEBI" id="CHEBI:30616"/>
        <dbReference type="ChEBI" id="CHEBI:456215"/>
        <dbReference type="ChEBI" id="CHEBI:456216"/>
        <dbReference type="EC" id="2.7.4.3"/>
    </reaction>
</comment>
<feature type="binding site" evidence="5">
    <location>
        <position position="171"/>
    </location>
    <ligand>
        <name>AMP</name>
        <dbReference type="ChEBI" id="CHEBI:456215"/>
    </ligand>
</feature>
<keyword evidence="5" id="KW-0963">Cytoplasm</keyword>
<dbReference type="PRINTS" id="PR00094">
    <property type="entry name" value="ADENYLTKNASE"/>
</dbReference>
<evidence type="ECO:0000256" key="3">
    <source>
        <dbReference type="ARBA" id="ARBA00022741"/>
    </source>
</evidence>
<comment type="subcellular location">
    <subcellularLocation>
        <location evidence="5 7">Cytoplasm</location>
    </subcellularLocation>
</comment>
<dbReference type="CDD" id="cd01428">
    <property type="entry name" value="ADK"/>
    <property type="match status" value="1"/>
</dbReference>
<keyword evidence="5" id="KW-0479">Metal-binding</keyword>
<dbReference type="GO" id="GO:0044209">
    <property type="term" value="P:AMP salvage"/>
    <property type="evidence" value="ECO:0007669"/>
    <property type="project" value="UniProtKB-UniRule"/>
</dbReference>
<dbReference type="AlphaFoldDB" id="A0A1I4STV9"/>
<feature type="binding site" evidence="5">
    <location>
        <position position="199"/>
    </location>
    <ligand>
        <name>ATP</name>
        <dbReference type="ChEBI" id="CHEBI:30616"/>
    </ligand>
</feature>
<dbReference type="GO" id="GO:0005524">
    <property type="term" value="F:ATP binding"/>
    <property type="evidence" value="ECO:0007669"/>
    <property type="project" value="UniProtKB-UniRule"/>
</dbReference>
<evidence type="ECO:0000256" key="6">
    <source>
        <dbReference type="RuleBase" id="RU003330"/>
    </source>
</evidence>
<dbReference type="GO" id="GO:0004017">
    <property type="term" value="F:AMP kinase activity"/>
    <property type="evidence" value="ECO:0007669"/>
    <property type="project" value="UniProtKB-UniRule"/>
</dbReference>
<keyword evidence="10" id="KW-1185">Reference proteome</keyword>
<feature type="binding site" evidence="5">
    <location>
        <position position="160"/>
    </location>
    <ligand>
        <name>AMP</name>
        <dbReference type="ChEBI" id="CHEBI:456215"/>
    </ligand>
</feature>
<dbReference type="PROSITE" id="PS00113">
    <property type="entry name" value="ADENYLATE_KINASE"/>
    <property type="match status" value="1"/>
</dbReference>
<dbReference type="GO" id="GO:0008270">
    <property type="term" value="F:zinc ion binding"/>
    <property type="evidence" value="ECO:0007669"/>
    <property type="project" value="UniProtKB-UniRule"/>
</dbReference>
<keyword evidence="1 5" id="KW-0808">Transferase</keyword>
<dbReference type="GO" id="GO:0005737">
    <property type="term" value="C:cytoplasm"/>
    <property type="evidence" value="ECO:0007669"/>
    <property type="project" value="UniProtKB-SubCell"/>
</dbReference>
<dbReference type="RefSeq" id="WP_090487435.1">
    <property type="nucleotide sequence ID" value="NZ_FOUO01000022.1"/>
</dbReference>
<dbReference type="NCBIfam" id="NF001380">
    <property type="entry name" value="PRK00279.1-2"/>
    <property type="match status" value="1"/>
</dbReference>
<proteinExistence type="inferred from homology"/>
<dbReference type="NCBIfam" id="NF011100">
    <property type="entry name" value="PRK14527.1"/>
    <property type="match status" value="1"/>
</dbReference>
<comment type="pathway">
    <text evidence="5">Purine metabolism; AMP biosynthesis via salvage pathway; AMP from ADP: step 1/1.</text>
</comment>
<comment type="similarity">
    <text evidence="5 6">Belongs to the adenylate kinase family.</text>
</comment>
<feature type="binding site" evidence="5">
    <location>
        <position position="150"/>
    </location>
    <ligand>
        <name>Zn(2+)</name>
        <dbReference type="ChEBI" id="CHEBI:29105"/>
        <note>structural</note>
    </ligand>
</feature>
<comment type="domain">
    <text evidence="5">Consists of three domains, a large central CORE domain and two small peripheral domains, NMPbind and LID, which undergo movements during catalysis. The LID domain closes over the site of phosphoryl transfer upon ATP binding. Assembling and dissambling the active center during each catalytic cycle provides an effective means to prevent ATP hydrolysis. Some bacteria have evolved a zinc-coordinating structure that stabilizes the LID domain.</text>
</comment>
<dbReference type="InterPro" id="IPR007862">
    <property type="entry name" value="Adenylate_kinase_lid-dom"/>
</dbReference>
<keyword evidence="3 5" id="KW-0547">Nucleotide-binding</keyword>
<dbReference type="EC" id="2.7.4.3" evidence="5 7"/>
<sequence>MRIVLLGAPGSGKGTQSKLIMERYKIPQISTGDLLRAAVAAETPLGQQAKAAMDAGQLVPDDIVLGMIRERLAMPDTERGYILDGFPRNLNQAQSLDDMLADLNQPLDVALLIDVDFEILMQRLTGRLTCASCGAVFNKFTHPPRQENVCDLCGGELQHRADDNEETIGNRLKVYETQTQPLVEYYQDKGLLKSVKGEGEIEDIFNAVSRILQETGDKA</sequence>
<dbReference type="NCBIfam" id="TIGR01351">
    <property type="entry name" value="adk"/>
    <property type="match status" value="1"/>
</dbReference>
<evidence type="ECO:0000256" key="4">
    <source>
        <dbReference type="ARBA" id="ARBA00022777"/>
    </source>
</evidence>
<feature type="binding site" evidence="5">
    <location>
        <position position="133"/>
    </location>
    <ligand>
        <name>Zn(2+)</name>
        <dbReference type="ChEBI" id="CHEBI:29105"/>
        <note>structural</note>
    </ligand>
</feature>
<feature type="region of interest" description="LID" evidence="5">
    <location>
        <begin position="126"/>
        <end position="163"/>
    </location>
</feature>
<evidence type="ECO:0000256" key="7">
    <source>
        <dbReference type="RuleBase" id="RU003331"/>
    </source>
</evidence>
<feature type="binding site" evidence="5">
    <location>
        <position position="92"/>
    </location>
    <ligand>
        <name>AMP</name>
        <dbReference type="ChEBI" id="CHEBI:456215"/>
    </ligand>
</feature>
<comment type="function">
    <text evidence="5">Catalyzes the reversible transfer of the terminal phosphate group between ATP and AMP. Plays an important role in cellular energy homeostasis and in adenine nucleotide metabolism.</text>
</comment>
<evidence type="ECO:0000256" key="1">
    <source>
        <dbReference type="ARBA" id="ARBA00022679"/>
    </source>
</evidence>
<feature type="binding site" evidence="5">
    <location>
        <position position="130"/>
    </location>
    <ligand>
        <name>Zn(2+)</name>
        <dbReference type="ChEBI" id="CHEBI:29105"/>
        <note>structural</note>
    </ligand>
</feature>
<dbReference type="STRING" id="195064.SAMN05421721_1228"/>
<dbReference type="NCBIfam" id="NF001381">
    <property type="entry name" value="PRK00279.1-3"/>
    <property type="match status" value="1"/>
</dbReference>
<dbReference type="InterPro" id="IPR033690">
    <property type="entry name" value="Adenylat_kinase_CS"/>
</dbReference>
<feature type="binding site" evidence="5">
    <location>
        <position position="36"/>
    </location>
    <ligand>
        <name>AMP</name>
        <dbReference type="ChEBI" id="CHEBI:456215"/>
    </ligand>
</feature>
<evidence type="ECO:0000256" key="2">
    <source>
        <dbReference type="ARBA" id="ARBA00022727"/>
    </source>
</evidence>
<dbReference type="InterPro" id="IPR006259">
    <property type="entry name" value="Adenyl_kin_sub"/>
</dbReference>
<feature type="binding site" evidence="5">
    <location>
        <begin position="136"/>
        <end position="137"/>
    </location>
    <ligand>
        <name>ATP</name>
        <dbReference type="ChEBI" id="CHEBI:30616"/>
    </ligand>
</feature>
<feature type="binding site" evidence="5">
    <location>
        <begin position="10"/>
        <end position="15"/>
    </location>
    <ligand>
        <name>ATP</name>
        <dbReference type="ChEBI" id="CHEBI:30616"/>
    </ligand>
</feature>
<comment type="subunit">
    <text evidence="5 7">Monomer.</text>
</comment>
<dbReference type="EMBL" id="FOUO01000022">
    <property type="protein sequence ID" value="SFM67780.1"/>
    <property type="molecule type" value="Genomic_DNA"/>
</dbReference>
<dbReference type="HAMAP" id="MF_00235">
    <property type="entry name" value="Adenylate_kinase_Adk"/>
    <property type="match status" value="1"/>
</dbReference>
<evidence type="ECO:0000256" key="5">
    <source>
        <dbReference type="HAMAP-Rule" id="MF_00235"/>
    </source>
</evidence>